<sequence length="237" mass="26422">MVGPVSRRWPRSAVTSRRWSSRPRPVRSGPLGGAGRLSSLRRLIRTPWSLLREVRLGRVRGRLRRASWGRLCCRPGSRLCLPEFWCLRFLPWWRRFRSWSRWWSVREDARLRLREWSWVSVADTGCGPFRGGSAADSPLGKGWDHCSGRRRRKPRAVGWAVSGGAAAGLPPETGLSTRWPPRPGWLPAGGRCRPSAASAPRSARPRCGRGPGVPRPPPVARRPGGPGPAGRLLRSAC</sequence>
<feature type="compositionally biased region" description="Low complexity" evidence="1">
    <location>
        <begin position="190"/>
        <end position="202"/>
    </location>
</feature>
<dbReference type="Proteomes" id="UP000199691">
    <property type="component" value="Unassembled WGS sequence"/>
</dbReference>
<dbReference type="AlphaFoldDB" id="A0A1H0N791"/>
<dbReference type="EMBL" id="FNIX01000004">
    <property type="protein sequence ID" value="SDO88552.1"/>
    <property type="molecule type" value="Genomic_DNA"/>
</dbReference>
<evidence type="ECO:0000256" key="1">
    <source>
        <dbReference type="SAM" id="MobiDB-lite"/>
    </source>
</evidence>
<name>A0A1H0N791_9PSEU</name>
<evidence type="ECO:0000313" key="3">
    <source>
        <dbReference type="Proteomes" id="UP000199691"/>
    </source>
</evidence>
<protein>
    <submittedName>
        <fullName evidence="2">Uncharacterized protein</fullName>
    </submittedName>
</protein>
<organism evidence="2 3">
    <name type="scientific">Lentzea jiangxiensis</name>
    <dbReference type="NCBI Taxonomy" id="641025"/>
    <lineage>
        <taxon>Bacteria</taxon>
        <taxon>Bacillati</taxon>
        <taxon>Actinomycetota</taxon>
        <taxon>Actinomycetes</taxon>
        <taxon>Pseudonocardiales</taxon>
        <taxon>Pseudonocardiaceae</taxon>
        <taxon>Lentzea</taxon>
    </lineage>
</organism>
<reference evidence="3" key="1">
    <citation type="submission" date="2016-10" db="EMBL/GenBank/DDBJ databases">
        <authorList>
            <person name="Varghese N."/>
            <person name="Submissions S."/>
        </authorList>
    </citation>
    <scope>NUCLEOTIDE SEQUENCE [LARGE SCALE GENOMIC DNA]</scope>
    <source>
        <strain evidence="3">CGMCC 4.6609</strain>
    </source>
</reference>
<evidence type="ECO:0000313" key="2">
    <source>
        <dbReference type="EMBL" id="SDO88552.1"/>
    </source>
</evidence>
<keyword evidence="3" id="KW-1185">Reference proteome</keyword>
<feature type="region of interest" description="Disordered" evidence="1">
    <location>
        <begin position="163"/>
        <end position="237"/>
    </location>
</feature>
<gene>
    <name evidence="2" type="ORF">SAMN05421507_104291</name>
</gene>
<accession>A0A1H0N791</accession>
<proteinExistence type="predicted"/>